<comment type="caution">
    <text evidence="2">The sequence shown here is derived from an EMBL/GenBank/DDBJ whole genome shotgun (WGS) entry which is preliminary data.</text>
</comment>
<feature type="region of interest" description="Disordered" evidence="1">
    <location>
        <begin position="49"/>
        <end position="87"/>
    </location>
</feature>
<protein>
    <recommendedName>
        <fullName evidence="4">DUF2953 domain-containing protein</fullName>
    </recommendedName>
</protein>
<reference evidence="2" key="2">
    <citation type="journal article" date="2021" name="PeerJ">
        <title>Extensive microbial diversity within the chicken gut microbiome revealed by metagenomics and culture.</title>
        <authorList>
            <person name="Gilroy R."/>
            <person name="Ravi A."/>
            <person name="Getino M."/>
            <person name="Pursley I."/>
            <person name="Horton D.L."/>
            <person name="Alikhan N.F."/>
            <person name="Baker D."/>
            <person name="Gharbi K."/>
            <person name="Hall N."/>
            <person name="Watson M."/>
            <person name="Adriaenssens E.M."/>
            <person name="Foster-Nyarko E."/>
            <person name="Jarju S."/>
            <person name="Secka A."/>
            <person name="Antonio M."/>
            <person name="Oren A."/>
            <person name="Chaudhuri R.R."/>
            <person name="La Ragione R."/>
            <person name="Hildebrand F."/>
            <person name="Pallen M.J."/>
        </authorList>
    </citation>
    <scope>NUCLEOTIDE SEQUENCE</scope>
    <source>
        <strain evidence="2">CHK199-13235</strain>
    </source>
</reference>
<dbReference type="EMBL" id="DVJP01000003">
    <property type="protein sequence ID" value="HIS75205.1"/>
    <property type="molecule type" value="Genomic_DNA"/>
</dbReference>
<sequence>MGWIITACILLFFVLLFSLSIAADVRYDGDFSLDVGILGWRYPVWPQKAKPEKKAPAKKAASGKPGRKKRKKAPPPPEKKPEEGDLKGTVGTVLDLFKALFPPLGKLLKKIRMTRLEAYILVGGEDAAQIATDYGKICAVFYGSYAALQNLMKIKARRVDISCDFLLPKTREDISFTLKLRLGSILWAALCMGGRFLVYTIRRGREELPSAEIKNPPEAAPSGIQK</sequence>
<evidence type="ECO:0008006" key="4">
    <source>
        <dbReference type="Google" id="ProtNLM"/>
    </source>
</evidence>
<evidence type="ECO:0000313" key="2">
    <source>
        <dbReference type="EMBL" id="HIS75205.1"/>
    </source>
</evidence>
<feature type="compositionally biased region" description="Basic and acidic residues" evidence="1">
    <location>
        <begin position="77"/>
        <end position="86"/>
    </location>
</feature>
<reference evidence="2" key="1">
    <citation type="submission" date="2020-10" db="EMBL/GenBank/DDBJ databases">
        <authorList>
            <person name="Gilroy R."/>
        </authorList>
    </citation>
    <scope>NUCLEOTIDE SEQUENCE</scope>
    <source>
        <strain evidence="2">CHK199-13235</strain>
    </source>
</reference>
<dbReference type="Proteomes" id="UP000824002">
    <property type="component" value="Unassembled WGS sequence"/>
</dbReference>
<gene>
    <name evidence="2" type="ORF">IAB51_00185</name>
</gene>
<name>A0A9D1FL70_9FIRM</name>
<evidence type="ECO:0000313" key="3">
    <source>
        <dbReference type="Proteomes" id="UP000824002"/>
    </source>
</evidence>
<dbReference type="AlphaFoldDB" id="A0A9D1FL70"/>
<proteinExistence type="predicted"/>
<organism evidence="2 3">
    <name type="scientific">Candidatus Merdivicinus excrementipullorum</name>
    <dbReference type="NCBI Taxonomy" id="2840867"/>
    <lineage>
        <taxon>Bacteria</taxon>
        <taxon>Bacillati</taxon>
        <taxon>Bacillota</taxon>
        <taxon>Clostridia</taxon>
        <taxon>Eubacteriales</taxon>
        <taxon>Oscillospiraceae</taxon>
        <taxon>Oscillospiraceae incertae sedis</taxon>
        <taxon>Candidatus Merdivicinus</taxon>
    </lineage>
</organism>
<evidence type="ECO:0000256" key="1">
    <source>
        <dbReference type="SAM" id="MobiDB-lite"/>
    </source>
</evidence>
<accession>A0A9D1FL70</accession>